<name>A0A7W5BEM9_9BURK</name>
<keyword evidence="1" id="KW-0812">Transmembrane</keyword>
<proteinExistence type="predicted"/>
<keyword evidence="1" id="KW-0472">Membrane</keyword>
<dbReference type="Proteomes" id="UP000541535">
    <property type="component" value="Unassembled WGS sequence"/>
</dbReference>
<keyword evidence="3" id="KW-1185">Reference proteome</keyword>
<feature type="transmembrane region" description="Helical" evidence="1">
    <location>
        <begin position="216"/>
        <end position="237"/>
    </location>
</feature>
<keyword evidence="1" id="KW-1133">Transmembrane helix</keyword>
<organism evidence="2 3">
    <name type="scientific">Pseudoduganella violacea</name>
    <dbReference type="NCBI Taxonomy" id="1715466"/>
    <lineage>
        <taxon>Bacteria</taxon>
        <taxon>Pseudomonadati</taxon>
        <taxon>Pseudomonadota</taxon>
        <taxon>Betaproteobacteria</taxon>
        <taxon>Burkholderiales</taxon>
        <taxon>Oxalobacteraceae</taxon>
        <taxon>Telluria group</taxon>
        <taxon>Pseudoduganella</taxon>
    </lineage>
</organism>
<evidence type="ECO:0000313" key="2">
    <source>
        <dbReference type="EMBL" id="MBB3121782.1"/>
    </source>
</evidence>
<evidence type="ECO:0000313" key="3">
    <source>
        <dbReference type="Proteomes" id="UP000541535"/>
    </source>
</evidence>
<dbReference type="Pfam" id="PF03929">
    <property type="entry name" value="PepSY_TM"/>
    <property type="match status" value="1"/>
</dbReference>
<dbReference type="PANTHER" id="PTHR34219:SF6">
    <property type="entry name" value="BLR3280 PROTEIN"/>
    <property type="match status" value="1"/>
</dbReference>
<dbReference type="EMBL" id="JACHXD010000020">
    <property type="protein sequence ID" value="MBB3121782.1"/>
    <property type="molecule type" value="Genomic_DNA"/>
</dbReference>
<feature type="transmembrane region" description="Helical" evidence="1">
    <location>
        <begin position="22"/>
        <end position="46"/>
    </location>
</feature>
<dbReference type="RefSeq" id="WP_183443471.1">
    <property type="nucleotide sequence ID" value="NZ_JACHXD010000020.1"/>
</dbReference>
<sequence length="502" mass="55665">MALLIAGAMGSWKRQLHLLHRWLGIGIGLLVLLWFGSGIVMMYVPYPKLSEQERRAWLPALDAAQVKVSAWDAWQSLAQPGVPSVVKLNTVAGRPAYHFMGNGRWSSVWADTGAALHATEAMARAAAASAAPGATALSVGQIDLDQWTFGPVKMHRPLYRVEADDVAGSVLYVSGRTGELVRDTTRSERAWNWAGSVIHWIYFTPLRTHGEPWRQVVMWTSGAAFLLVMAGMVLGIQRIRLRQPYASGRRSPYRGWQAWHHWLGLGVGTLTLTWLFSGWLSVTPFDWLASPGVTAKDRLAFAGGPLNQGDLSVALAPAIRARPGLLELEWRRVGGKLYFSALERTGRSLLSAENGAVLPSIPDKALLLAIRATRPDVPLLAVERLTSGDSYYYSHHADRPFPVMRAQFMLADETTFYVNPAQGTLVAYADRNSKWNRWLFNGLHQLDFAASLRTRPVWDVMVASLSVLGAMLSATGLVLGWRRLRKRRPKPLRRDQAYIASS</sequence>
<accession>A0A7W5BEM9</accession>
<feature type="transmembrane region" description="Helical" evidence="1">
    <location>
        <begin position="258"/>
        <end position="280"/>
    </location>
</feature>
<dbReference type="InterPro" id="IPR005625">
    <property type="entry name" value="PepSY-ass_TM"/>
</dbReference>
<comment type="caution">
    <text evidence="2">The sequence shown here is derived from an EMBL/GenBank/DDBJ whole genome shotgun (WGS) entry which is preliminary data.</text>
</comment>
<reference evidence="2 3" key="1">
    <citation type="submission" date="2020-08" db="EMBL/GenBank/DDBJ databases">
        <title>Genomic Encyclopedia of Type Strains, Phase III (KMG-III): the genomes of soil and plant-associated and newly described type strains.</title>
        <authorList>
            <person name="Whitman W."/>
        </authorList>
    </citation>
    <scope>NUCLEOTIDE SEQUENCE [LARGE SCALE GENOMIC DNA]</scope>
    <source>
        <strain evidence="2 3">CECT 8897</strain>
    </source>
</reference>
<protein>
    <recommendedName>
        <fullName evidence="4">PepSY domain-containing protein</fullName>
    </recommendedName>
</protein>
<dbReference type="PANTHER" id="PTHR34219">
    <property type="entry name" value="IRON-REGULATED INNER MEMBRANE PROTEIN-RELATED"/>
    <property type="match status" value="1"/>
</dbReference>
<gene>
    <name evidence="2" type="ORF">FHS03_004874</name>
</gene>
<dbReference type="AlphaFoldDB" id="A0A7W5BEM9"/>
<feature type="transmembrane region" description="Helical" evidence="1">
    <location>
        <begin position="460"/>
        <end position="481"/>
    </location>
</feature>
<evidence type="ECO:0008006" key="4">
    <source>
        <dbReference type="Google" id="ProtNLM"/>
    </source>
</evidence>
<evidence type="ECO:0000256" key="1">
    <source>
        <dbReference type="SAM" id="Phobius"/>
    </source>
</evidence>